<keyword evidence="2" id="KW-0732">Signal</keyword>
<feature type="signal peptide" evidence="2">
    <location>
        <begin position="1"/>
        <end position="22"/>
    </location>
</feature>
<proteinExistence type="predicted"/>
<reference evidence="4 5" key="1">
    <citation type="submission" date="2019-01" db="EMBL/GenBank/DDBJ databases">
        <title>A draft genome assembly of the solar-powered sea slug Elysia chlorotica.</title>
        <authorList>
            <person name="Cai H."/>
            <person name="Li Q."/>
            <person name="Fang X."/>
            <person name="Li J."/>
            <person name="Curtis N.E."/>
            <person name="Altenburger A."/>
            <person name="Shibata T."/>
            <person name="Feng M."/>
            <person name="Maeda T."/>
            <person name="Schwartz J.A."/>
            <person name="Shigenobu S."/>
            <person name="Lundholm N."/>
            <person name="Nishiyama T."/>
            <person name="Yang H."/>
            <person name="Hasebe M."/>
            <person name="Li S."/>
            <person name="Pierce S.K."/>
            <person name="Wang J."/>
        </authorList>
    </citation>
    <scope>NUCLEOTIDE SEQUENCE [LARGE SCALE GENOMIC DNA]</scope>
    <source>
        <strain evidence="4">EC2010</strain>
        <tissue evidence="4">Whole organism of an adult</tissue>
    </source>
</reference>
<evidence type="ECO:0000259" key="3">
    <source>
        <dbReference type="Pfam" id="PF02014"/>
    </source>
</evidence>
<evidence type="ECO:0000313" key="5">
    <source>
        <dbReference type="Proteomes" id="UP000271974"/>
    </source>
</evidence>
<accession>A0A433SPH5</accession>
<name>A0A433SPH5_ELYCH</name>
<dbReference type="InterPro" id="IPR042307">
    <property type="entry name" value="Reeler_sf"/>
</dbReference>
<dbReference type="InterPro" id="IPR002861">
    <property type="entry name" value="Reeler_dom"/>
</dbReference>
<feature type="compositionally biased region" description="Polar residues" evidence="1">
    <location>
        <begin position="531"/>
        <end position="540"/>
    </location>
</feature>
<feature type="region of interest" description="Disordered" evidence="1">
    <location>
        <begin position="396"/>
        <end position="415"/>
    </location>
</feature>
<feature type="region of interest" description="Disordered" evidence="1">
    <location>
        <begin position="506"/>
        <end position="540"/>
    </location>
</feature>
<dbReference type="OrthoDB" id="6155356at2759"/>
<organism evidence="4 5">
    <name type="scientific">Elysia chlorotica</name>
    <name type="common">Eastern emerald elysia</name>
    <name type="synonym">Sea slug</name>
    <dbReference type="NCBI Taxonomy" id="188477"/>
    <lineage>
        <taxon>Eukaryota</taxon>
        <taxon>Metazoa</taxon>
        <taxon>Spiralia</taxon>
        <taxon>Lophotrochozoa</taxon>
        <taxon>Mollusca</taxon>
        <taxon>Gastropoda</taxon>
        <taxon>Heterobranchia</taxon>
        <taxon>Euthyneura</taxon>
        <taxon>Panpulmonata</taxon>
        <taxon>Sacoglossa</taxon>
        <taxon>Placobranchoidea</taxon>
        <taxon>Plakobranchidae</taxon>
        <taxon>Elysia</taxon>
    </lineage>
</organism>
<sequence>MARQRLLPVAAIFVLCVSGIEGFSRGSLLVTGNTAARKMYCNRPVLHRPPVHIKGSCGGLCAPRPAANLYTIDLHVNHSTYWTNGFDITLRAVGESALSVTGFSLVAVDQMGNVAGVFTGSDDVLVGTCERVVHNAVEGQYVVHAKAQHGRRNITVTWTPDGYNHEKVKFHAWVVHNHSSIFYVESEEIDSQKHGTTTLDVDAIFQDLMGNALASMNEFEQTFEDRQTLGYNIELDDPFQPFNEDPSQRDLVPGFGEPKIPSERGWLSSYSHMLNAIDTGGVFKWSDMLGSARGHADNILDDAAYSSGLIGAGLGGFEDLGNEDNRDFGNEGNKVLGKGVFKSSRKGYNNNLANVNPVPVSGLKDSSSVDRLQNMDGNSSDVNDLNILGTDGINKSINENATESDPANATESFNETDVSISTVVSDSPGENLDQGQLRQLPESNTSSGGSQMEVEGNGSKTASGIFGDPRVIKTGKVIPAGQSLEALDLTSKSDNNDENMTAFVATNMASEKDRLVQMTPSREEKAKRLYSKTQPQGLKS</sequence>
<evidence type="ECO:0000256" key="1">
    <source>
        <dbReference type="SAM" id="MobiDB-lite"/>
    </source>
</evidence>
<protein>
    <recommendedName>
        <fullName evidence="3">Reelin domain-containing protein</fullName>
    </recommendedName>
</protein>
<feature type="compositionally biased region" description="Basic and acidic residues" evidence="1">
    <location>
        <begin position="510"/>
        <end position="527"/>
    </location>
</feature>
<dbReference type="Gene3D" id="2.60.40.4060">
    <property type="entry name" value="Reeler domain"/>
    <property type="match status" value="1"/>
</dbReference>
<feature type="compositionally biased region" description="Polar residues" evidence="1">
    <location>
        <begin position="433"/>
        <end position="450"/>
    </location>
</feature>
<dbReference type="EMBL" id="RQTK01001282">
    <property type="protein sequence ID" value="RUS71042.1"/>
    <property type="molecule type" value="Genomic_DNA"/>
</dbReference>
<gene>
    <name evidence="4" type="ORF">EGW08_021200</name>
</gene>
<keyword evidence="5" id="KW-1185">Reference proteome</keyword>
<dbReference type="Pfam" id="PF02014">
    <property type="entry name" value="Reeler"/>
    <property type="match status" value="1"/>
</dbReference>
<comment type="caution">
    <text evidence="4">The sequence shown here is derived from an EMBL/GenBank/DDBJ whole genome shotgun (WGS) entry which is preliminary data.</text>
</comment>
<dbReference type="Proteomes" id="UP000271974">
    <property type="component" value="Unassembled WGS sequence"/>
</dbReference>
<feature type="domain" description="Reelin" evidence="3">
    <location>
        <begin position="67"/>
        <end position="184"/>
    </location>
</feature>
<feature type="region of interest" description="Disordered" evidence="1">
    <location>
        <begin position="423"/>
        <end position="467"/>
    </location>
</feature>
<dbReference type="AlphaFoldDB" id="A0A433SPH5"/>
<evidence type="ECO:0000313" key="4">
    <source>
        <dbReference type="EMBL" id="RUS71042.1"/>
    </source>
</evidence>
<evidence type="ECO:0000256" key="2">
    <source>
        <dbReference type="SAM" id="SignalP"/>
    </source>
</evidence>
<feature type="chain" id="PRO_5019018440" description="Reelin domain-containing protein" evidence="2">
    <location>
        <begin position="23"/>
        <end position="540"/>
    </location>
</feature>